<comment type="similarity">
    <text evidence="1">Belongs to the short-chain dehydrogenases/reductases (SDR) family.</text>
</comment>
<dbReference type="InterPro" id="IPR002347">
    <property type="entry name" value="SDR_fam"/>
</dbReference>
<dbReference type="InterPro" id="IPR036291">
    <property type="entry name" value="NAD(P)-bd_dom_sf"/>
</dbReference>
<evidence type="ECO:0000256" key="2">
    <source>
        <dbReference type="ARBA" id="ARBA00023002"/>
    </source>
</evidence>
<gene>
    <name evidence="4" type="ORF">CSC94_20310</name>
</gene>
<name>A0A2G1QIH0_9HYPH</name>
<dbReference type="CDD" id="cd05233">
    <property type="entry name" value="SDR_c"/>
    <property type="match status" value="1"/>
</dbReference>
<dbReference type="OrthoDB" id="9804774at2"/>
<protein>
    <recommendedName>
        <fullName evidence="6">Short-chain dehydrogenase</fullName>
    </recommendedName>
</protein>
<feature type="region of interest" description="Disordered" evidence="3">
    <location>
        <begin position="1"/>
        <end position="24"/>
    </location>
</feature>
<evidence type="ECO:0008006" key="6">
    <source>
        <dbReference type="Google" id="ProtNLM"/>
    </source>
</evidence>
<organism evidence="4 5">
    <name type="scientific">Zhengella mangrovi</name>
    <dbReference type="NCBI Taxonomy" id="1982044"/>
    <lineage>
        <taxon>Bacteria</taxon>
        <taxon>Pseudomonadati</taxon>
        <taxon>Pseudomonadota</taxon>
        <taxon>Alphaproteobacteria</taxon>
        <taxon>Hyphomicrobiales</taxon>
        <taxon>Notoacmeibacteraceae</taxon>
        <taxon>Zhengella</taxon>
    </lineage>
</organism>
<dbReference type="PRINTS" id="PR00081">
    <property type="entry name" value="GDHRDH"/>
</dbReference>
<comment type="caution">
    <text evidence="4">The sequence shown here is derived from an EMBL/GenBank/DDBJ whole genome shotgun (WGS) entry which is preliminary data.</text>
</comment>
<reference evidence="4 5" key="1">
    <citation type="submission" date="2017-10" db="EMBL/GenBank/DDBJ databases">
        <title>Sedimentibacterium mangrovi gen. nov., sp. nov., a novel member of family Phyllobacteriacea isolated from mangrove sediment.</title>
        <authorList>
            <person name="Liao H."/>
            <person name="Tian Y."/>
        </authorList>
    </citation>
    <scope>NUCLEOTIDE SEQUENCE [LARGE SCALE GENOMIC DNA]</scope>
    <source>
        <strain evidence="4 5">X9-2-2</strain>
    </source>
</reference>
<dbReference type="Pfam" id="PF13561">
    <property type="entry name" value="adh_short_C2"/>
    <property type="match status" value="1"/>
</dbReference>
<evidence type="ECO:0000313" key="4">
    <source>
        <dbReference type="EMBL" id="PHP65251.1"/>
    </source>
</evidence>
<evidence type="ECO:0000256" key="1">
    <source>
        <dbReference type="ARBA" id="ARBA00006484"/>
    </source>
</evidence>
<dbReference type="PANTHER" id="PTHR42760:SF133">
    <property type="entry name" value="3-OXOACYL-[ACYL-CARRIER-PROTEIN] REDUCTASE"/>
    <property type="match status" value="1"/>
</dbReference>
<dbReference type="Proteomes" id="UP000221168">
    <property type="component" value="Unassembled WGS sequence"/>
</dbReference>
<dbReference type="FunFam" id="3.40.50.720:FF:000084">
    <property type="entry name" value="Short-chain dehydrogenase reductase"/>
    <property type="match status" value="1"/>
</dbReference>
<dbReference type="PROSITE" id="PS00061">
    <property type="entry name" value="ADH_SHORT"/>
    <property type="match status" value="1"/>
</dbReference>
<dbReference type="PANTHER" id="PTHR42760">
    <property type="entry name" value="SHORT-CHAIN DEHYDROGENASES/REDUCTASES FAMILY MEMBER"/>
    <property type="match status" value="1"/>
</dbReference>
<dbReference type="GO" id="GO:0016616">
    <property type="term" value="F:oxidoreductase activity, acting on the CH-OH group of donors, NAD or NADP as acceptor"/>
    <property type="evidence" value="ECO:0007669"/>
    <property type="project" value="TreeGrafter"/>
</dbReference>
<keyword evidence="5" id="KW-1185">Reference proteome</keyword>
<evidence type="ECO:0000313" key="5">
    <source>
        <dbReference type="Proteomes" id="UP000221168"/>
    </source>
</evidence>
<dbReference type="InterPro" id="IPR020904">
    <property type="entry name" value="Sc_DH/Rdtase_CS"/>
</dbReference>
<dbReference type="SUPFAM" id="SSF51735">
    <property type="entry name" value="NAD(P)-binding Rossmann-fold domains"/>
    <property type="match status" value="1"/>
</dbReference>
<dbReference type="PRINTS" id="PR00080">
    <property type="entry name" value="SDRFAMILY"/>
</dbReference>
<evidence type="ECO:0000256" key="3">
    <source>
        <dbReference type="SAM" id="MobiDB-lite"/>
    </source>
</evidence>
<dbReference type="AlphaFoldDB" id="A0A2G1QIH0"/>
<dbReference type="EMBL" id="PDVP01000017">
    <property type="protein sequence ID" value="PHP65251.1"/>
    <property type="molecule type" value="Genomic_DNA"/>
</dbReference>
<sequence length="439" mass="44208">MAASASRSPEARREMVSQANTESGQRALVTGGANGIGWETCRRLAACGYRVALADIDGAAASARVAELGPGHAALAVDLTDRAAASGLAARAADVLGGLDVIVNNAGVTDTSGRPIVSLPDEAFQRLVDLNLVAVDAICASAGDVLPRGSRIVNLASGASFRPLALRGPYSATKAGIVALTRAYADLLAPHGISVSAVAPGYTRTPLVDALHREGRVDLDKVAASIPIGRLAMPDDIASVIAFAASHDGQVLSGETVQVDGAGLSGPAPAGASPARGVAGDGRIAVIGDGDVFSAGAQDDIVRISGASTLGEQGLLRAVIDLSALGRNDGAGETLSRVRDTASACAALAARTEDFSLLYVFGEGQGAQRMAAVAAGEMLARTIALEWAPGGLRMNALRWRGAAHDGLDALCRFLVGGGAAMITGQALQAGARQPATNKD</sequence>
<keyword evidence="2" id="KW-0560">Oxidoreductase</keyword>
<proteinExistence type="inferred from homology"/>
<accession>A0A2G1QIH0</accession>
<dbReference type="Gene3D" id="3.40.50.720">
    <property type="entry name" value="NAD(P)-binding Rossmann-like Domain"/>
    <property type="match status" value="2"/>
</dbReference>